<accession>A0AAU8BI42</accession>
<dbReference type="RefSeq" id="WP_353497639.1">
    <property type="nucleotide sequence ID" value="NZ_CP115920.1"/>
</dbReference>
<evidence type="ECO:0000259" key="1">
    <source>
        <dbReference type="Pfam" id="PF04577"/>
    </source>
</evidence>
<dbReference type="GO" id="GO:0016757">
    <property type="term" value="F:glycosyltransferase activity"/>
    <property type="evidence" value="ECO:0007669"/>
    <property type="project" value="InterPro"/>
</dbReference>
<organism evidence="2">
    <name type="scientific">Vibrio chaetopteri</name>
    <dbReference type="NCBI Taxonomy" id="3016528"/>
    <lineage>
        <taxon>Bacteria</taxon>
        <taxon>Pseudomonadati</taxon>
        <taxon>Pseudomonadota</taxon>
        <taxon>Gammaproteobacteria</taxon>
        <taxon>Vibrionales</taxon>
        <taxon>Vibrionaceae</taxon>
        <taxon>Vibrio</taxon>
    </lineage>
</organism>
<name>A0AAU8BI42_9VIBR</name>
<sequence length="389" mass="44829">MIEMNYQDPVARRVKHDYSLKLKDHITPICGSDISDTRLYQSTFTKFTPRYQIEENALFLPFSESYHIPANGFMEHLGYDKHLNPILIADHYKPVLKGYKDHNQLPVYPFKRNLPSLRLTGNHYYMGLLNPHYGHFFLESLTRFWLAMKKPNLLEVDTKFVFHVYKNFSLESENRFFSSNLTEYLNALGIRRENIIFVRKPTTFERIIVPETTVSISDGNCYFADESKHVCSHLNGLLSRNHHSKQGQCRKVYITRKLLNNPVQGRAIENESEVEHYFRDIGFDIVAPETLTQSEVQSILSDTTFIAGTPGSGLLNSFFIPHHATTLGLTCLPATIYNPGLNHQINANLISGHKSLAYFASDELTKVEKDSIKWKVDIDKLDEKLTTHL</sequence>
<evidence type="ECO:0000313" key="2">
    <source>
        <dbReference type="EMBL" id="XCD16356.1"/>
    </source>
</evidence>
<dbReference type="AlphaFoldDB" id="A0AAU8BI42"/>
<dbReference type="KEGG" id="vck:PG915_01895"/>
<dbReference type="Pfam" id="PF04577">
    <property type="entry name" value="Glyco_transf_61"/>
    <property type="match status" value="1"/>
</dbReference>
<protein>
    <submittedName>
        <fullName evidence="2">DUF563 domain-containing protein</fullName>
    </submittedName>
</protein>
<dbReference type="InterPro" id="IPR049625">
    <property type="entry name" value="Glyco_transf_61_cat"/>
</dbReference>
<gene>
    <name evidence="2" type="ORF">PG915_01895</name>
</gene>
<proteinExistence type="predicted"/>
<reference evidence="2" key="1">
    <citation type="submission" date="2023-01" db="EMBL/GenBank/DDBJ databases">
        <title>Vibrio sp. CB1-14 genome sequencing.</title>
        <authorList>
            <person name="Otstavnykh N."/>
            <person name="Isaeva M."/>
            <person name="Meleshko D."/>
        </authorList>
    </citation>
    <scope>NUCLEOTIDE SEQUENCE</scope>
    <source>
        <strain evidence="2">CB1-14</strain>
    </source>
</reference>
<dbReference type="EMBL" id="CP115920">
    <property type="protein sequence ID" value="XCD16356.1"/>
    <property type="molecule type" value="Genomic_DNA"/>
</dbReference>
<feature type="domain" description="Glycosyltransferase 61 catalytic" evidence="1">
    <location>
        <begin position="133"/>
        <end position="325"/>
    </location>
</feature>